<proteinExistence type="inferred from homology"/>
<dbReference type="Pfam" id="PF00483">
    <property type="entry name" value="NTP_transferase"/>
    <property type="match status" value="1"/>
</dbReference>
<dbReference type="InterPro" id="IPR056729">
    <property type="entry name" value="GMPPB_C"/>
</dbReference>
<name>A0ABW1AJD3_9ACTN</name>
<evidence type="ECO:0000259" key="2">
    <source>
        <dbReference type="Pfam" id="PF00483"/>
    </source>
</evidence>
<dbReference type="Proteomes" id="UP001596074">
    <property type="component" value="Unassembled WGS sequence"/>
</dbReference>
<dbReference type="Gene3D" id="3.90.550.10">
    <property type="entry name" value="Spore Coat Polysaccharide Biosynthesis Protein SpsA, Chain A"/>
    <property type="match status" value="1"/>
</dbReference>
<accession>A0ABW1AJD3</accession>
<dbReference type="Gene3D" id="2.160.10.10">
    <property type="entry name" value="Hexapeptide repeat proteins"/>
    <property type="match status" value="1"/>
</dbReference>
<dbReference type="InterPro" id="IPR050486">
    <property type="entry name" value="Mannose-1P_guanyltransferase"/>
</dbReference>
<feature type="domain" description="Nucleotidyl transferase" evidence="2">
    <location>
        <begin position="17"/>
        <end position="246"/>
    </location>
</feature>
<comment type="caution">
    <text evidence="4">The sequence shown here is derived from an EMBL/GenBank/DDBJ whole genome shotgun (WGS) entry which is preliminary data.</text>
</comment>
<dbReference type="InterPro" id="IPR005835">
    <property type="entry name" value="NTP_transferase_dom"/>
</dbReference>
<dbReference type="Pfam" id="PF25087">
    <property type="entry name" value="GMPPB_C"/>
    <property type="match status" value="1"/>
</dbReference>
<dbReference type="PANTHER" id="PTHR22572">
    <property type="entry name" value="SUGAR-1-PHOSPHATE GUANYL TRANSFERASE"/>
    <property type="match status" value="1"/>
</dbReference>
<evidence type="ECO:0000313" key="5">
    <source>
        <dbReference type="Proteomes" id="UP001596074"/>
    </source>
</evidence>
<dbReference type="InterPro" id="IPR029044">
    <property type="entry name" value="Nucleotide-diphossugar_trans"/>
</dbReference>
<gene>
    <name evidence="4" type="ORF">ACFPZN_53290</name>
</gene>
<reference evidence="5" key="1">
    <citation type="journal article" date="2019" name="Int. J. Syst. Evol. Microbiol.">
        <title>The Global Catalogue of Microorganisms (GCM) 10K type strain sequencing project: providing services to taxonomists for standard genome sequencing and annotation.</title>
        <authorList>
            <consortium name="The Broad Institute Genomics Platform"/>
            <consortium name="The Broad Institute Genome Sequencing Center for Infectious Disease"/>
            <person name="Wu L."/>
            <person name="Ma J."/>
        </authorList>
    </citation>
    <scope>NUCLEOTIDE SEQUENCE [LARGE SCALE GENOMIC DNA]</scope>
    <source>
        <strain evidence="5">KCTC 42087</strain>
    </source>
</reference>
<organism evidence="4 5">
    <name type="scientific">Actinomadura rugatobispora</name>
    <dbReference type="NCBI Taxonomy" id="1994"/>
    <lineage>
        <taxon>Bacteria</taxon>
        <taxon>Bacillati</taxon>
        <taxon>Actinomycetota</taxon>
        <taxon>Actinomycetes</taxon>
        <taxon>Streptosporangiales</taxon>
        <taxon>Thermomonosporaceae</taxon>
        <taxon>Actinomadura</taxon>
    </lineage>
</organism>
<evidence type="ECO:0000259" key="3">
    <source>
        <dbReference type="Pfam" id="PF25087"/>
    </source>
</evidence>
<dbReference type="RefSeq" id="WP_378292549.1">
    <property type="nucleotide sequence ID" value="NZ_JBHSON010000155.1"/>
</dbReference>
<comment type="similarity">
    <text evidence="1">Belongs to the transferase hexapeptide repeat family.</text>
</comment>
<dbReference type="EMBL" id="JBHSON010000155">
    <property type="protein sequence ID" value="MFC5754445.1"/>
    <property type="molecule type" value="Genomic_DNA"/>
</dbReference>
<evidence type="ECO:0000256" key="1">
    <source>
        <dbReference type="ARBA" id="ARBA00007274"/>
    </source>
</evidence>
<dbReference type="SUPFAM" id="SSF53448">
    <property type="entry name" value="Nucleotide-diphospho-sugar transferases"/>
    <property type="match status" value="1"/>
</dbReference>
<sequence length="370" mass="38651">MGAGARLGRRGRSFLEAILLVGGQGTRLRPLTISTPKPLLPTAGVPLLEHQLTRARDAGVERIVFATSYRAEMFNEAFGDGRRLGMEFRYVTEDEPLGTAGAVRNASAALTCGPDDPVLILNGDILSGHDISAQVEAHQKGDAQITLHLTLVDDARRYGSVPTGPDGRVLDFVEKSPDPPTNQVNAGCYVFRRSMIERIPAGRPVSAEYETFPMLLADGEVIVGYVEAAYWLDVGTPAAFVRGARDLVLGAMPSPVVTASEHGVLLLGGATVEPGAQVGGGTTVGARSVVGAGAHVESSVLFDDATVEAGARVVRSVIGEGARICAGAVLEDAVIGDRAIVGPGNELVNGLRLWPGVELPDTAVRFSADG</sequence>
<dbReference type="CDD" id="cd04181">
    <property type="entry name" value="NTP_transferase"/>
    <property type="match status" value="1"/>
</dbReference>
<feature type="domain" description="Mannose-1-phosphate guanyltransferase C-terminal" evidence="3">
    <location>
        <begin position="268"/>
        <end position="344"/>
    </location>
</feature>
<keyword evidence="5" id="KW-1185">Reference proteome</keyword>
<evidence type="ECO:0000313" key="4">
    <source>
        <dbReference type="EMBL" id="MFC5754445.1"/>
    </source>
</evidence>
<protein>
    <submittedName>
        <fullName evidence="4">Sugar phosphate nucleotidyltransferase</fullName>
    </submittedName>
</protein>